<dbReference type="KEGG" id="llh:I41_55990"/>
<proteinExistence type="predicted"/>
<keyword evidence="2" id="KW-0614">Plasmid</keyword>
<sequence>MEDYNPSISSPLLPLGVTPHQGDISRLYCGYYANCWPAAMVAKGVTAVSRNLSASRPAPTFAERSAGSWPCTTVRPIYPRRRPSLFSTIQRTTYADQRRQIDLRRKFNRAAAFRTACERPQVFGCLDPSPNVARGARHPFQVPRIGGASSGTLPGRKPASPSCVRRSCPE</sequence>
<protein>
    <submittedName>
        <fullName evidence="2">Uncharacterized protein</fullName>
    </submittedName>
</protein>
<dbReference type="AlphaFoldDB" id="A0A517U6T7"/>
<evidence type="ECO:0000313" key="2">
    <source>
        <dbReference type="EMBL" id="QDT76349.1"/>
    </source>
</evidence>
<feature type="region of interest" description="Disordered" evidence="1">
    <location>
        <begin position="141"/>
        <end position="170"/>
    </location>
</feature>
<geneLocation type="plasmid" evidence="3">
    <name>pi41_1</name>
</geneLocation>
<evidence type="ECO:0000256" key="1">
    <source>
        <dbReference type="SAM" id="MobiDB-lite"/>
    </source>
</evidence>
<keyword evidence="3" id="KW-1185">Reference proteome</keyword>
<reference evidence="2 3" key="1">
    <citation type="submission" date="2019-02" db="EMBL/GenBank/DDBJ databases">
        <title>Deep-cultivation of Planctomycetes and their phenomic and genomic characterization uncovers novel biology.</title>
        <authorList>
            <person name="Wiegand S."/>
            <person name="Jogler M."/>
            <person name="Boedeker C."/>
            <person name="Pinto D."/>
            <person name="Vollmers J."/>
            <person name="Rivas-Marin E."/>
            <person name="Kohn T."/>
            <person name="Peeters S.H."/>
            <person name="Heuer A."/>
            <person name="Rast P."/>
            <person name="Oberbeckmann S."/>
            <person name="Bunk B."/>
            <person name="Jeske O."/>
            <person name="Meyerdierks A."/>
            <person name="Storesund J.E."/>
            <person name="Kallscheuer N."/>
            <person name="Luecker S."/>
            <person name="Lage O.M."/>
            <person name="Pohl T."/>
            <person name="Merkel B.J."/>
            <person name="Hornburger P."/>
            <person name="Mueller R.-W."/>
            <person name="Bruemmer F."/>
            <person name="Labrenz M."/>
            <person name="Spormann A.M."/>
            <person name="Op den Camp H."/>
            <person name="Overmann J."/>
            <person name="Amann R."/>
            <person name="Jetten M.S.M."/>
            <person name="Mascher T."/>
            <person name="Medema M.H."/>
            <person name="Devos D.P."/>
            <person name="Kaster A.-K."/>
            <person name="Ovreas L."/>
            <person name="Rohde M."/>
            <person name="Galperin M.Y."/>
            <person name="Jogler C."/>
        </authorList>
    </citation>
    <scope>NUCLEOTIDE SEQUENCE [LARGE SCALE GENOMIC DNA]</scope>
    <source>
        <strain evidence="2 3">I41</strain>
        <plasmid evidence="3">pi41_1</plasmid>
    </source>
</reference>
<dbReference type="EMBL" id="CP036340">
    <property type="protein sequence ID" value="QDT76349.1"/>
    <property type="molecule type" value="Genomic_DNA"/>
</dbReference>
<dbReference type="Proteomes" id="UP000317909">
    <property type="component" value="Plasmid pI41_1"/>
</dbReference>
<accession>A0A517U6T7</accession>
<gene>
    <name evidence="2" type="ORF">I41_55990</name>
</gene>
<evidence type="ECO:0000313" key="3">
    <source>
        <dbReference type="Proteomes" id="UP000317909"/>
    </source>
</evidence>
<name>A0A517U6T7_9BACT</name>
<organism evidence="2 3">
    <name type="scientific">Lacipirellula limnantheis</name>
    <dbReference type="NCBI Taxonomy" id="2528024"/>
    <lineage>
        <taxon>Bacteria</taxon>
        <taxon>Pseudomonadati</taxon>
        <taxon>Planctomycetota</taxon>
        <taxon>Planctomycetia</taxon>
        <taxon>Pirellulales</taxon>
        <taxon>Lacipirellulaceae</taxon>
        <taxon>Lacipirellula</taxon>
    </lineage>
</organism>